<protein>
    <submittedName>
        <fullName evidence="5">Dynamin GTPase effector,Dynamin-type guanine nucleotide-binding (G) domain,Dynamin, GTPase domain,P</fullName>
    </submittedName>
</protein>
<dbReference type="GO" id="GO:0003924">
    <property type="term" value="F:GTPase activity"/>
    <property type="evidence" value="ECO:0007669"/>
    <property type="project" value="InterPro"/>
</dbReference>
<dbReference type="Pfam" id="PF01031">
    <property type="entry name" value="Dynamin_M"/>
    <property type="match status" value="1"/>
</dbReference>
<accession>A0A5E4NRQ7</accession>
<dbReference type="GO" id="GO:0000266">
    <property type="term" value="P:mitochondrial fission"/>
    <property type="evidence" value="ECO:0007669"/>
    <property type="project" value="TreeGrafter"/>
</dbReference>
<keyword evidence="2" id="KW-0342">GTP-binding</keyword>
<keyword evidence="1" id="KW-0547">Nucleotide-binding</keyword>
<organism evidence="5 6">
    <name type="scientific">Cinara cedri</name>
    <dbReference type="NCBI Taxonomy" id="506608"/>
    <lineage>
        <taxon>Eukaryota</taxon>
        <taxon>Metazoa</taxon>
        <taxon>Ecdysozoa</taxon>
        <taxon>Arthropoda</taxon>
        <taxon>Hexapoda</taxon>
        <taxon>Insecta</taxon>
        <taxon>Pterygota</taxon>
        <taxon>Neoptera</taxon>
        <taxon>Paraneoptera</taxon>
        <taxon>Hemiptera</taxon>
        <taxon>Sternorrhyncha</taxon>
        <taxon>Aphidomorpha</taxon>
        <taxon>Aphidoidea</taxon>
        <taxon>Aphididae</taxon>
        <taxon>Lachninae</taxon>
        <taxon>Cinara</taxon>
    </lineage>
</organism>
<dbReference type="SUPFAM" id="SSF52540">
    <property type="entry name" value="P-loop containing nucleoside triphosphate hydrolases"/>
    <property type="match status" value="1"/>
</dbReference>
<dbReference type="Pfam" id="PF02212">
    <property type="entry name" value="GED"/>
    <property type="match status" value="1"/>
</dbReference>
<gene>
    <name evidence="5" type="ORF">CINCED_3A022342</name>
</gene>
<dbReference type="Pfam" id="PF00350">
    <property type="entry name" value="Dynamin_N"/>
    <property type="match status" value="1"/>
</dbReference>
<evidence type="ECO:0000259" key="3">
    <source>
        <dbReference type="PROSITE" id="PS51388"/>
    </source>
</evidence>
<dbReference type="EMBL" id="CABPRJ010002399">
    <property type="protein sequence ID" value="VVC45306.1"/>
    <property type="molecule type" value="Genomic_DNA"/>
</dbReference>
<dbReference type="PROSITE" id="PS51718">
    <property type="entry name" value="G_DYNAMIN_2"/>
    <property type="match status" value="1"/>
</dbReference>
<dbReference type="GO" id="GO:0016559">
    <property type="term" value="P:peroxisome fission"/>
    <property type="evidence" value="ECO:0007669"/>
    <property type="project" value="TreeGrafter"/>
</dbReference>
<evidence type="ECO:0000313" key="5">
    <source>
        <dbReference type="EMBL" id="VVC45306.1"/>
    </source>
</evidence>
<dbReference type="OrthoDB" id="5061070at2759"/>
<dbReference type="InterPro" id="IPR030381">
    <property type="entry name" value="G_DYNAMIN_dom"/>
</dbReference>
<feature type="domain" description="GED" evidence="3">
    <location>
        <begin position="606"/>
        <end position="695"/>
    </location>
</feature>
<evidence type="ECO:0000256" key="1">
    <source>
        <dbReference type="ARBA" id="ARBA00022741"/>
    </source>
</evidence>
<evidence type="ECO:0000313" key="6">
    <source>
        <dbReference type="Proteomes" id="UP000325440"/>
    </source>
</evidence>
<dbReference type="SMART" id="SM00302">
    <property type="entry name" value="GED"/>
    <property type="match status" value="1"/>
</dbReference>
<feature type="domain" description="Dynamin-type G" evidence="4">
    <location>
        <begin position="22"/>
        <end position="301"/>
    </location>
</feature>
<dbReference type="InterPro" id="IPR020850">
    <property type="entry name" value="GED_dom"/>
</dbReference>
<dbReference type="InterPro" id="IPR000375">
    <property type="entry name" value="Dynamin_stalk"/>
</dbReference>
<dbReference type="GO" id="GO:0048312">
    <property type="term" value="P:intracellular distribution of mitochondria"/>
    <property type="evidence" value="ECO:0007669"/>
    <property type="project" value="TreeGrafter"/>
</dbReference>
<dbReference type="GO" id="GO:0005739">
    <property type="term" value="C:mitochondrion"/>
    <property type="evidence" value="ECO:0007669"/>
    <property type="project" value="TreeGrafter"/>
</dbReference>
<dbReference type="InterPro" id="IPR045063">
    <property type="entry name" value="Dynamin_N"/>
</dbReference>
<dbReference type="PRINTS" id="PR00195">
    <property type="entry name" value="DYNAMIN"/>
</dbReference>
<dbReference type="GO" id="GO:0008017">
    <property type="term" value="F:microtubule binding"/>
    <property type="evidence" value="ECO:0007669"/>
    <property type="project" value="TreeGrafter"/>
</dbReference>
<keyword evidence="6" id="KW-1185">Reference proteome</keyword>
<dbReference type="Gene3D" id="3.40.50.300">
    <property type="entry name" value="P-loop containing nucleotide triphosphate hydrolases"/>
    <property type="match status" value="1"/>
</dbReference>
<dbReference type="GO" id="GO:0016020">
    <property type="term" value="C:membrane"/>
    <property type="evidence" value="ECO:0007669"/>
    <property type="project" value="TreeGrafter"/>
</dbReference>
<dbReference type="PANTHER" id="PTHR11566:SF21">
    <property type="entry name" value="DYNAMIN RELATED PROTEIN 1, ISOFORM A"/>
    <property type="match status" value="1"/>
</dbReference>
<proteinExistence type="predicted"/>
<dbReference type="GO" id="GO:0005525">
    <property type="term" value="F:GTP binding"/>
    <property type="evidence" value="ECO:0007669"/>
    <property type="project" value="InterPro"/>
</dbReference>
<dbReference type="CDD" id="cd08771">
    <property type="entry name" value="DLP_1"/>
    <property type="match status" value="1"/>
</dbReference>
<dbReference type="AlphaFoldDB" id="A0A5E4NRQ7"/>
<dbReference type="GO" id="GO:0005874">
    <property type="term" value="C:microtubule"/>
    <property type="evidence" value="ECO:0007669"/>
    <property type="project" value="TreeGrafter"/>
</dbReference>
<dbReference type="PROSITE" id="PS51388">
    <property type="entry name" value="GED"/>
    <property type="match status" value="1"/>
</dbReference>
<dbReference type="GO" id="GO:0006897">
    <property type="term" value="P:endocytosis"/>
    <property type="evidence" value="ECO:0007669"/>
    <property type="project" value="TreeGrafter"/>
</dbReference>
<dbReference type="InterPro" id="IPR003130">
    <property type="entry name" value="GED"/>
</dbReference>
<dbReference type="InterPro" id="IPR022812">
    <property type="entry name" value="Dynamin"/>
</dbReference>
<dbReference type="PANTHER" id="PTHR11566">
    <property type="entry name" value="DYNAMIN"/>
    <property type="match status" value="1"/>
</dbReference>
<dbReference type="Proteomes" id="UP000325440">
    <property type="component" value="Unassembled WGS sequence"/>
</dbReference>
<sequence>MDKLISMINRLQEVLNTVEFDTLHLPQIVVVGSQSSGKSSIIESIVGRSFLPKGIGTVTRRPLVLQLVNCPLNDNLSRKAKSGMMNLKEWGEFSHCEKVFTDFNEIREEIQVETNKIIGRSGICPDPIYLKLYSTYMLNFSLVDLPGMTKLPIGDQPEDIEMQIKNLIIQYIKNPNSIILAISSANMDLSTSESLKLSREVDPEGKRTLAVITKLDLMDAGTDAVDVLSGHVIPVKLGIIGVINRSQQETNDNKSLVDALKDESVFLQRKYSLLANRNGTPHLAKTINRILIDQIRNYSPELKTKINIKISELKSVLNSFDNDLSLKIQTKLRTTINFVNTYCSTIDGASENIETSEVCGGARIYYIFNDIFGKVLDSIHPFTGLSKMHVITAIRNVTGTKSELFVPETAFEILVKRQIGRFEQPSLRCVELVHEEMLRMIHCCIQNSQQEFNRFPKLREMILDVVTKMLRNCLSTTNKMIENMVAIETAYINTKHPDFNWCTEFVSLMAKNAEENEFSIKCNNVKNTTNGCSNTGSMEKNPIMQHQADQNNETKCATEYSPAAKPVQQVKNNILALDEMANCFNNSMNLHGSPNRNLTEKEQRNCNMIEALIKSYFYIIRKSIQDSVPKIIMHFLVNFMKTNLQSELITHLYQYERALFEESEHRSKCRKDTVNMLEALRNASQIISDIQEVHYTFGDDDDRLYNIKTV</sequence>
<evidence type="ECO:0000256" key="2">
    <source>
        <dbReference type="ARBA" id="ARBA00023134"/>
    </source>
</evidence>
<dbReference type="SMART" id="SM00053">
    <property type="entry name" value="DYNc"/>
    <property type="match status" value="1"/>
</dbReference>
<dbReference type="InterPro" id="IPR001401">
    <property type="entry name" value="Dynamin_GTPase"/>
</dbReference>
<name>A0A5E4NRQ7_9HEMI</name>
<evidence type="ECO:0000259" key="4">
    <source>
        <dbReference type="PROSITE" id="PS51718"/>
    </source>
</evidence>
<reference evidence="5 6" key="1">
    <citation type="submission" date="2019-08" db="EMBL/GenBank/DDBJ databases">
        <authorList>
            <person name="Alioto T."/>
            <person name="Alioto T."/>
            <person name="Gomez Garrido J."/>
        </authorList>
    </citation>
    <scope>NUCLEOTIDE SEQUENCE [LARGE SCALE GENOMIC DNA]</scope>
</reference>
<dbReference type="Gene3D" id="1.20.120.1240">
    <property type="entry name" value="Dynamin, middle domain"/>
    <property type="match status" value="1"/>
</dbReference>
<dbReference type="InterPro" id="IPR027417">
    <property type="entry name" value="P-loop_NTPase"/>
</dbReference>